<keyword evidence="1" id="KW-0812">Transmembrane</keyword>
<feature type="transmembrane region" description="Helical" evidence="1">
    <location>
        <begin position="213"/>
        <end position="232"/>
    </location>
</feature>
<dbReference type="GO" id="GO:0016020">
    <property type="term" value="C:membrane"/>
    <property type="evidence" value="ECO:0007669"/>
    <property type="project" value="InterPro"/>
</dbReference>
<feature type="transmembrane region" description="Helical" evidence="1">
    <location>
        <begin position="184"/>
        <end position="207"/>
    </location>
</feature>
<sequence>MTHRRAVSLLILATLLWSIAGVVTRQLDAARSFEVTFWRSLFNALALVLALSVMRGAGFWGGFRRARWPVWISGVCWALMYTAFMVAMTLTTVANVLVMIALGPLVTALFSRAVLDHRLPWRTWAAIVLAGGGIAWMYGAEALSGASLVGTVVAGVVPLAAAVNWIVLQFVASRSQSGADMPDMMPAVLIGATLSAAATLPVALPLQASLHDVAWLALLGVVQLAIPCLIVVRLSRELPAAEISLYDLLEVIFGVTWAWLWGGETPSASTLLGGGLVIIALVFNEMLALRRT</sequence>
<dbReference type="InterPro" id="IPR000620">
    <property type="entry name" value="EamA_dom"/>
</dbReference>
<feature type="transmembrane region" description="Helical" evidence="1">
    <location>
        <begin position="41"/>
        <end position="63"/>
    </location>
</feature>
<keyword evidence="1" id="KW-1133">Transmembrane helix</keyword>
<proteinExistence type="predicted"/>
<evidence type="ECO:0000256" key="1">
    <source>
        <dbReference type="SAM" id="Phobius"/>
    </source>
</evidence>
<dbReference type="PANTHER" id="PTHR22911:SF135">
    <property type="entry name" value="BLR4310 PROTEIN"/>
    <property type="match status" value="1"/>
</dbReference>
<dbReference type="PANTHER" id="PTHR22911">
    <property type="entry name" value="ACYL-MALONYL CONDENSING ENZYME-RELATED"/>
    <property type="match status" value="1"/>
</dbReference>
<protein>
    <submittedName>
        <fullName evidence="3">EamA domain-containing membrane protein RarD</fullName>
    </submittedName>
</protein>
<dbReference type="SUPFAM" id="SSF103481">
    <property type="entry name" value="Multidrug resistance efflux transporter EmrE"/>
    <property type="match status" value="2"/>
</dbReference>
<evidence type="ECO:0000313" key="3">
    <source>
        <dbReference type="EMBL" id="SDH06562.1"/>
    </source>
</evidence>
<dbReference type="RefSeq" id="WP_091935078.1">
    <property type="nucleotide sequence ID" value="NZ_FNCY01000003.1"/>
</dbReference>
<feature type="transmembrane region" description="Helical" evidence="1">
    <location>
        <begin position="146"/>
        <end position="172"/>
    </location>
</feature>
<feature type="transmembrane region" description="Helical" evidence="1">
    <location>
        <begin position="122"/>
        <end position="140"/>
    </location>
</feature>
<dbReference type="InterPro" id="IPR037185">
    <property type="entry name" value="EmrE-like"/>
</dbReference>
<feature type="domain" description="EamA" evidence="2">
    <location>
        <begin position="6"/>
        <end position="138"/>
    </location>
</feature>
<dbReference type="AlphaFoldDB" id="A0A1G7ZCU0"/>
<dbReference type="OrthoDB" id="9149917at2"/>
<name>A0A1G7ZCU0_9RHOO</name>
<organism evidence="3 4">
    <name type="scientific">Propionivibrio dicarboxylicus</name>
    <dbReference type="NCBI Taxonomy" id="83767"/>
    <lineage>
        <taxon>Bacteria</taxon>
        <taxon>Pseudomonadati</taxon>
        <taxon>Pseudomonadota</taxon>
        <taxon>Betaproteobacteria</taxon>
        <taxon>Rhodocyclales</taxon>
        <taxon>Rhodocyclaceae</taxon>
        <taxon>Propionivibrio</taxon>
    </lineage>
</organism>
<gene>
    <name evidence="3" type="ORF">SAMN05660652_01140</name>
</gene>
<keyword evidence="1" id="KW-0472">Membrane</keyword>
<feature type="domain" description="EamA" evidence="2">
    <location>
        <begin position="161"/>
        <end position="283"/>
    </location>
</feature>
<dbReference type="STRING" id="83767.SAMN05660652_01140"/>
<dbReference type="Proteomes" id="UP000198607">
    <property type="component" value="Unassembled WGS sequence"/>
</dbReference>
<evidence type="ECO:0000313" key="4">
    <source>
        <dbReference type="Proteomes" id="UP000198607"/>
    </source>
</evidence>
<accession>A0A1G7ZCU0</accession>
<keyword evidence="4" id="KW-1185">Reference proteome</keyword>
<feature type="transmembrane region" description="Helical" evidence="1">
    <location>
        <begin position="268"/>
        <end position="289"/>
    </location>
</feature>
<reference evidence="3 4" key="1">
    <citation type="submission" date="2016-10" db="EMBL/GenBank/DDBJ databases">
        <authorList>
            <person name="de Groot N.N."/>
        </authorList>
    </citation>
    <scope>NUCLEOTIDE SEQUENCE [LARGE SCALE GENOMIC DNA]</scope>
    <source>
        <strain evidence="3 4">DSM 5885</strain>
    </source>
</reference>
<dbReference type="EMBL" id="FNCY01000003">
    <property type="protein sequence ID" value="SDH06562.1"/>
    <property type="molecule type" value="Genomic_DNA"/>
</dbReference>
<evidence type="ECO:0000259" key="2">
    <source>
        <dbReference type="Pfam" id="PF00892"/>
    </source>
</evidence>
<dbReference type="Pfam" id="PF00892">
    <property type="entry name" value="EamA"/>
    <property type="match status" value="2"/>
</dbReference>